<keyword evidence="3" id="KW-1133">Transmembrane helix</keyword>
<keyword evidence="3" id="KW-0812">Transmembrane</keyword>
<feature type="chain" id="PRO_5025383029" description="TGFBR3/Endoglin-like N-terminal domain-containing protein" evidence="4">
    <location>
        <begin position="22"/>
        <end position="574"/>
    </location>
</feature>
<dbReference type="CTD" id="2022"/>
<gene>
    <name evidence="6" type="primary">eng</name>
</gene>
<dbReference type="Pfam" id="PF26060">
    <property type="entry name" value="TGFBR3_N"/>
    <property type="match status" value="1"/>
</dbReference>
<keyword evidence="7" id="KW-1185">Reference proteome</keyword>
<dbReference type="KEGG" id="oau:116331696"/>
<accession>A0A668VDK6</accession>
<organism evidence="6 7">
    <name type="scientific">Oreochromis aureus</name>
    <name type="common">Israeli tilapia</name>
    <name type="synonym">Chromis aureus</name>
    <dbReference type="NCBI Taxonomy" id="47969"/>
    <lineage>
        <taxon>Eukaryota</taxon>
        <taxon>Metazoa</taxon>
        <taxon>Chordata</taxon>
        <taxon>Craniata</taxon>
        <taxon>Vertebrata</taxon>
        <taxon>Euteleostomi</taxon>
        <taxon>Actinopterygii</taxon>
        <taxon>Neopterygii</taxon>
        <taxon>Teleostei</taxon>
        <taxon>Neoteleostei</taxon>
        <taxon>Acanthomorphata</taxon>
        <taxon>Ovalentaria</taxon>
        <taxon>Cichlomorphae</taxon>
        <taxon>Cichliformes</taxon>
        <taxon>Cichlidae</taxon>
        <taxon>African cichlids</taxon>
        <taxon>Pseudocrenilabrinae</taxon>
        <taxon>Oreochromini</taxon>
        <taxon>Oreochromis</taxon>
    </lineage>
</organism>
<keyword evidence="3" id="KW-0472">Membrane</keyword>
<feature type="domain" description="TGFBR3/Endoglin-like N-terminal" evidence="5">
    <location>
        <begin position="47"/>
        <end position="196"/>
    </location>
</feature>
<evidence type="ECO:0000256" key="4">
    <source>
        <dbReference type="SAM" id="SignalP"/>
    </source>
</evidence>
<evidence type="ECO:0000313" key="6">
    <source>
        <dbReference type="Ensembl" id="ENSOABP00000049990.1"/>
    </source>
</evidence>
<dbReference type="OMA" id="PICTLEI"/>
<evidence type="ECO:0000313" key="7">
    <source>
        <dbReference type="Proteomes" id="UP000472276"/>
    </source>
</evidence>
<dbReference type="AlphaFoldDB" id="A0A668VDK6"/>
<reference evidence="6" key="1">
    <citation type="submission" date="2025-08" db="UniProtKB">
        <authorList>
            <consortium name="Ensembl"/>
        </authorList>
    </citation>
    <scope>IDENTIFICATION</scope>
</reference>
<evidence type="ECO:0000259" key="5">
    <source>
        <dbReference type="Pfam" id="PF26060"/>
    </source>
</evidence>
<feature type="signal peptide" evidence="4">
    <location>
        <begin position="1"/>
        <end position="21"/>
    </location>
</feature>
<keyword evidence="1" id="KW-0325">Glycoprotein</keyword>
<feature type="compositionally biased region" description="Low complexity" evidence="2">
    <location>
        <begin position="547"/>
        <end position="561"/>
    </location>
</feature>
<dbReference type="Ensembl" id="ENSOABT00000051266.2">
    <property type="protein sequence ID" value="ENSOABP00000049990.1"/>
    <property type="gene ID" value="ENSOABG00000022289.2"/>
</dbReference>
<dbReference type="GeneID" id="116331696"/>
<dbReference type="RefSeq" id="XP_031610319.1">
    <property type="nucleotide sequence ID" value="XM_031754459.2"/>
</dbReference>
<evidence type="ECO:0000256" key="3">
    <source>
        <dbReference type="SAM" id="Phobius"/>
    </source>
</evidence>
<keyword evidence="4" id="KW-0732">Signal</keyword>
<proteinExistence type="predicted"/>
<dbReference type="Proteomes" id="UP000472276">
    <property type="component" value="Unassembled WGS sequence"/>
</dbReference>
<protein>
    <recommendedName>
        <fullName evidence="5">TGFBR3/Endoglin-like N-terminal domain-containing protein</fullName>
    </recommendedName>
</protein>
<reference evidence="6" key="2">
    <citation type="submission" date="2025-09" db="UniProtKB">
        <authorList>
            <consortium name="Ensembl"/>
        </authorList>
    </citation>
    <scope>IDENTIFICATION</scope>
</reference>
<feature type="region of interest" description="Disordered" evidence="2">
    <location>
        <begin position="542"/>
        <end position="574"/>
    </location>
</feature>
<sequence length="574" mass="62970">MEDCVTRFALLLCIIATTAFATSQTCTPVTAKDEKGEKGSPWIVNDIGCWTSFVAEDKAEVHIFKLNFDNPENAMFEIDLTNAKPMRVILTSAEKAYGVYDLNSKVHLYTNQNSTITLHSTNPPSFETNSHLIQGLPSEEEELIKWATESFGGVTSFTTLSNVNHITSAGKQGTKPGSPICTLEIEDMLEKHFMKIRSSPSKFCFPQQQASSTETELHIINIAENSSIRNVSLHVHAEKHTTVFMRGPQGTMWTFINPQHTSFVSNNEITLNTTSVSHTIPPQFTLTSDTASDVQRTALGYFKVPTFTSYTELELKESRISLVFKKSETPTVAPSVPTPGNPVTTNSPTKIPMVITLYTSADYQTPIDFNTKIQTDKRIFAQISGNNSGSLILTWKVTKCILRSKGSCLGEKNLPFFPVDCPSNSCLNRARFTFLLEQLQELSSTTWDMECDVSFCYSEQCAYGGKASRNLEFTQPCPEAQTPTCIDFRLSEVLGIAFGGFLIGVLLIGALWFIKIKTGYPTGLEMNSTVVNIPGCPCSGAKRQPVSTNPSPSENSSANASIGSTQSTPTSSMA</sequence>
<dbReference type="InterPro" id="IPR058899">
    <property type="entry name" value="TGFBR3/Endoglin-like_N"/>
</dbReference>
<dbReference type="RefSeq" id="XP_031610320.1">
    <property type="nucleotide sequence ID" value="XM_031754460.2"/>
</dbReference>
<evidence type="ECO:0000256" key="1">
    <source>
        <dbReference type="ARBA" id="ARBA00023180"/>
    </source>
</evidence>
<evidence type="ECO:0000256" key="2">
    <source>
        <dbReference type="SAM" id="MobiDB-lite"/>
    </source>
</evidence>
<name>A0A668VDK6_OREAU</name>
<feature type="transmembrane region" description="Helical" evidence="3">
    <location>
        <begin position="493"/>
        <end position="514"/>
    </location>
</feature>
<feature type="compositionally biased region" description="Polar residues" evidence="2">
    <location>
        <begin position="562"/>
        <end position="574"/>
    </location>
</feature>